<accession>A0A5C3Q495</accession>
<evidence type="ECO:0000313" key="1">
    <source>
        <dbReference type="EMBL" id="TFK95859.1"/>
    </source>
</evidence>
<dbReference type="EMBL" id="ML178872">
    <property type="protein sequence ID" value="TFK95859.1"/>
    <property type="molecule type" value="Genomic_DNA"/>
</dbReference>
<protein>
    <submittedName>
        <fullName evidence="1">Uncharacterized protein</fullName>
    </submittedName>
</protein>
<dbReference type="AlphaFoldDB" id="A0A5C3Q495"/>
<proteinExistence type="predicted"/>
<gene>
    <name evidence="1" type="ORF">BDV98DRAFT_346316</name>
</gene>
<sequence>MIRHLEHDTEGRRVRMFMGYSGTASQYKLFSDIHLAATFDKTIEVLLEPLVDPNAQASDAPGEGPDSDLSQIPLCKPCSELTNGRVDVKLRSPEYVAYHMRTR</sequence>
<reference evidence="1 2" key="1">
    <citation type="journal article" date="2019" name="Nat. Ecol. Evol.">
        <title>Megaphylogeny resolves global patterns of mushroom evolution.</title>
        <authorList>
            <person name="Varga T."/>
            <person name="Krizsan K."/>
            <person name="Foldi C."/>
            <person name="Dima B."/>
            <person name="Sanchez-Garcia M."/>
            <person name="Sanchez-Ramirez S."/>
            <person name="Szollosi G.J."/>
            <person name="Szarkandi J.G."/>
            <person name="Papp V."/>
            <person name="Albert L."/>
            <person name="Andreopoulos W."/>
            <person name="Angelini C."/>
            <person name="Antonin V."/>
            <person name="Barry K.W."/>
            <person name="Bougher N.L."/>
            <person name="Buchanan P."/>
            <person name="Buyck B."/>
            <person name="Bense V."/>
            <person name="Catcheside P."/>
            <person name="Chovatia M."/>
            <person name="Cooper J."/>
            <person name="Damon W."/>
            <person name="Desjardin D."/>
            <person name="Finy P."/>
            <person name="Geml J."/>
            <person name="Haridas S."/>
            <person name="Hughes K."/>
            <person name="Justo A."/>
            <person name="Karasinski D."/>
            <person name="Kautmanova I."/>
            <person name="Kiss B."/>
            <person name="Kocsube S."/>
            <person name="Kotiranta H."/>
            <person name="LaButti K.M."/>
            <person name="Lechner B.E."/>
            <person name="Liimatainen K."/>
            <person name="Lipzen A."/>
            <person name="Lukacs Z."/>
            <person name="Mihaltcheva S."/>
            <person name="Morgado L.N."/>
            <person name="Niskanen T."/>
            <person name="Noordeloos M.E."/>
            <person name="Ohm R.A."/>
            <person name="Ortiz-Santana B."/>
            <person name="Ovrebo C."/>
            <person name="Racz N."/>
            <person name="Riley R."/>
            <person name="Savchenko A."/>
            <person name="Shiryaev A."/>
            <person name="Soop K."/>
            <person name="Spirin V."/>
            <person name="Szebenyi C."/>
            <person name="Tomsovsky M."/>
            <person name="Tulloss R.E."/>
            <person name="Uehling J."/>
            <person name="Grigoriev I.V."/>
            <person name="Vagvolgyi C."/>
            <person name="Papp T."/>
            <person name="Martin F.M."/>
            <person name="Miettinen O."/>
            <person name="Hibbett D.S."/>
            <person name="Nagy L.G."/>
        </authorList>
    </citation>
    <scope>NUCLEOTIDE SEQUENCE [LARGE SCALE GENOMIC DNA]</scope>
    <source>
        <strain evidence="1 2">CBS 309.79</strain>
    </source>
</reference>
<dbReference type="Proteomes" id="UP000305067">
    <property type="component" value="Unassembled WGS sequence"/>
</dbReference>
<evidence type="ECO:0000313" key="2">
    <source>
        <dbReference type="Proteomes" id="UP000305067"/>
    </source>
</evidence>
<organism evidence="1 2">
    <name type="scientific">Pterulicium gracile</name>
    <dbReference type="NCBI Taxonomy" id="1884261"/>
    <lineage>
        <taxon>Eukaryota</taxon>
        <taxon>Fungi</taxon>
        <taxon>Dikarya</taxon>
        <taxon>Basidiomycota</taxon>
        <taxon>Agaricomycotina</taxon>
        <taxon>Agaricomycetes</taxon>
        <taxon>Agaricomycetidae</taxon>
        <taxon>Agaricales</taxon>
        <taxon>Pleurotineae</taxon>
        <taxon>Pterulaceae</taxon>
        <taxon>Pterulicium</taxon>
    </lineage>
</organism>
<name>A0A5C3Q495_9AGAR</name>
<keyword evidence="2" id="KW-1185">Reference proteome</keyword>